<sequence>MYMFPVFWFLSLNFRKGWCSRMKQKVTGTMILQKVYRIHTKTGNCYVLENERFYLAVQVLEHGKMIWKKYREIPQMGVTKALLRQIIISCYDKDGNKIIERKKGSTKLTLVPVKKVNKKRSQLVSAS</sequence>
<gene>
    <name evidence="1" type="primary">traE</name>
</gene>
<geneLocation type="plasmid" evidence="1">
    <name>pPD1</name>
</geneLocation>
<name>A0A0N7DIE7_ENTFL</name>
<proteinExistence type="predicted"/>
<organism evidence="1">
    <name type="scientific">Enterococcus faecalis</name>
    <name type="common">Streptococcus faecalis</name>
    <dbReference type="NCBI Taxonomy" id="1351"/>
    <lineage>
        <taxon>Bacteria</taxon>
        <taxon>Bacillati</taxon>
        <taxon>Bacillota</taxon>
        <taxon>Bacilli</taxon>
        <taxon>Lactobacillales</taxon>
        <taxon>Enterococcaceae</taxon>
        <taxon>Enterococcus</taxon>
    </lineage>
</organism>
<protein>
    <submittedName>
        <fullName evidence="1">TraE</fullName>
    </submittedName>
</protein>
<keyword evidence="1" id="KW-0614">Plasmid</keyword>
<dbReference type="AlphaFoldDB" id="A0A0N7DIE7"/>
<dbReference type="EMBL" id="KT290268">
    <property type="protein sequence ID" value="AKU62149.1"/>
    <property type="molecule type" value="Genomic_DNA"/>
</dbReference>
<evidence type="ECO:0000313" key="1">
    <source>
        <dbReference type="EMBL" id="AKU62149.1"/>
    </source>
</evidence>
<reference evidence="1" key="1">
    <citation type="journal article" date="2015" name="Nature">
        <title>Bacteriocin production augments niche competition by enterococci in the mammalian gastrointestinal tract.</title>
        <authorList>
            <person name="Kommineni S."/>
            <person name="Bretl D.J."/>
            <person name="Lam V."/>
            <person name="Chakraborty R."/>
            <person name="Hayward M."/>
            <person name="Simpson P."/>
            <person name="Cao Y."/>
            <person name="Bousounis P."/>
            <person name="Kristich C.J."/>
            <person name="Salzman N.H."/>
        </authorList>
    </citation>
    <scope>NUCLEOTIDE SEQUENCE</scope>
    <source>
        <strain evidence="1">CK135</strain>
        <plasmid evidence="1">pPD1</plasmid>
    </source>
</reference>
<accession>A0A0N7DIE7</accession>